<feature type="binding site" evidence="8">
    <location>
        <position position="43"/>
    </location>
    <ligand>
        <name>substrate</name>
    </ligand>
</feature>
<evidence type="ECO:0000256" key="6">
    <source>
        <dbReference type="ARBA" id="ARBA00022777"/>
    </source>
</evidence>
<comment type="subcellular location">
    <subcellularLocation>
        <location evidence="8">Cytoplasm</location>
    </subcellularLocation>
</comment>
<dbReference type="InterPro" id="IPR036043">
    <property type="entry name" value="Phosphoglycerate_kinase_sf"/>
</dbReference>
<dbReference type="HAMAP" id="MF_00145">
    <property type="entry name" value="Phosphoglyc_kinase"/>
    <property type="match status" value="1"/>
</dbReference>
<feature type="binding site" evidence="8">
    <location>
        <begin position="26"/>
        <end position="28"/>
    </location>
    <ligand>
        <name>substrate</name>
    </ligand>
</feature>
<evidence type="ECO:0000256" key="9">
    <source>
        <dbReference type="PIRSR" id="PIRSR000724-2"/>
    </source>
</evidence>
<evidence type="ECO:0000256" key="1">
    <source>
        <dbReference type="ARBA" id="ARBA00000642"/>
    </source>
</evidence>
<dbReference type="PANTHER" id="PTHR11406">
    <property type="entry name" value="PHOSPHOGLYCERATE KINASE"/>
    <property type="match status" value="1"/>
</dbReference>
<name>A0A3P3XHB6_9SPIR</name>
<keyword evidence="5 8" id="KW-0547">Nucleotide-binding</keyword>
<comment type="pathway">
    <text evidence="8">Carbohydrate degradation; glycolysis; pyruvate from D-glyceraldehyde 3-phosphate: step 2/5.</text>
</comment>
<comment type="catalytic activity">
    <reaction evidence="1 8 10">
        <text>(2R)-3-phosphoglycerate + ATP = (2R)-3-phospho-glyceroyl phosphate + ADP</text>
        <dbReference type="Rhea" id="RHEA:14801"/>
        <dbReference type="ChEBI" id="CHEBI:30616"/>
        <dbReference type="ChEBI" id="CHEBI:57604"/>
        <dbReference type="ChEBI" id="CHEBI:58272"/>
        <dbReference type="ChEBI" id="CHEBI:456216"/>
        <dbReference type="EC" id="2.7.2.3"/>
    </reaction>
</comment>
<feature type="binding site" evidence="8">
    <location>
        <begin position="66"/>
        <end position="69"/>
    </location>
    <ligand>
        <name>substrate</name>
    </ligand>
</feature>
<evidence type="ECO:0000256" key="3">
    <source>
        <dbReference type="ARBA" id="ARBA00013061"/>
    </source>
</evidence>
<dbReference type="UniPathway" id="UPA00109">
    <property type="reaction ID" value="UER00185"/>
</dbReference>
<evidence type="ECO:0000256" key="7">
    <source>
        <dbReference type="ARBA" id="ARBA00022840"/>
    </source>
</evidence>
<feature type="binding site" evidence="9">
    <location>
        <position position="312"/>
    </location>
    <ligand>
        <name>ATP</name>
        <dbReference type="ChEBI" id="CHEBI:30616"/>
    </ligand>
</feature>
<sequence>MQGPRLKIRPVTELELHGKTVIFRPDINSPIDPTTKRIVNTNRIEKTVPTLNLMLERGAKVALIAHQGDTLDYQNLIPLAEHAEILSRLSGHRVSYIDDVCGPAAQAAVKALSPGEAVILGNLRYLAEEISTFETVVKLTAEEMTQTWLVRSLAPLADYYVNDAFAAAHRNAPSMVAFQEILPTAGGIQLMEEYTALKSVMENPRRPCVYVLGGAKISDAFDMMRKVLTDGSADYILTAGVTGIVMHIARGVDFGPTITKFLADRALDTFIPEAKSLLKEFSSHYVLPVDFAYDANVGQGAPSSAQAGTKPGQSTSHNSKPVRAEAPVGSLPKDRLLPDVGRQTIELFKEYIGKAGSIFVNGPAGMYEHEPWSDGTREIWQAIADAPGYTVIGGGDTITAATRFTDLSKYGYVCTGGGAMVRFLAGKRLPLIEAMERAFERNLQAPLRR</sequence>
<feature type="binding site" evidence="8">
    <location>
        <position position="170"/>
    </location>
    <ligand>
        <name>substrate</name>
    </ligand>
</feature>
<feature type="compositionally biased region" description="Polar residues" evidence="11">
    <location>
        <begin position="301"/>
        <end position="319"/>
    </location>
</feature>
<evidence type="ECO:0000256" key="2">
    <source>
        <dbReference type="ARBA" id="ARBA00008982"/>
    </source>
</evidence>
<dbReference type="GO" id="GO:0006096">
    <property type="term" value="P:glycolytic process"/>
    <property type="evidence" value="ECO:0007669"/>
    <property type="project" value="UniProtKB-UniRule"/>
</dbReference>
<evidence type="ECO:0000256" key="10">
    <source>
        <dbReference type="RuleBase" id="RU000532"/>
    </source>
</evidence>
<accession>A0A3P3XHB6</accession>
<keyword evidence="6 8" id="KW-0418">Kinase</keyword>
<keyword evidence="4 8" id="KW-0808">Transferase</keyword>
<comment type="caution">
    <text evidence="8">Lacks conserved residue(s) required for the propagation of feature annotation.</text>
</comment>
<dbReference type="EC" id="2.7.2.3" evidence="3 8"/>
<feature type="region of interest" description="Disordered" evidence="11">
    <location>
        <begin position="300"/>
        <end position="334"/>
    </location>
</feature>
<dbReference type="AlphaFoldDB" id="A0A3P3XHB6"/>
<dbReference type="GO" id="GO:0004618">
    <property type="term" value="F:phosphoglycerate kinase activity"/>
    <property type="evidence" value="ECO:0007669"/>
    <property type="project" value="UniProtKB-UniRule"/>
</dbReference>
<protein>
    <recommendedName>
        <fullName evidence="3 8">Phosphoglycerate kinase</fullName>
        <ecNumber evidence="3 8">2.7.2.3</ecNumber>
    </recommendedName>
</protein>
<evidence type="ECO:0000256" key="8">
    <source>
        <dbReference type="HAMAP-Rule" id="MF_00145"/>
    </source>
</evidence>
<dbReference type="GO" id="GO:0043531">
    <property type="term" value="F:ADP binding"/>
    <property type="evidence" value="ECO:0007669"/>
    <property type="project" value="TreeGrafter"/>
</dbReference>
<dbReference type="PRINTS" id="PR00477">
    <property type="entry name" value="PHGLYCKINASE"/>
</dbReference>
<dbReference type="PIRSF" id="PIRSF000724">
    <property type="entry name" value="Pgk"/>
    <property type="match status" value="1"/>
</dbReference>
<reference evidence="12" key="1">
    <citation type="submission" date="2017-02" db="EMBL/GenBank/DDBJ databases">
        <authorList>
            <person name="Regsiter A."/>
            <person name="William W."/>
        </authorList>
    </citation>
    <scope>NUCLEOTIDE SEQUENCE</scope>
    <source>
        <strain evidence="12">Bib</strain>
    </source>
</reference>
<feature type="binding site" evidence="8 9">
    <location>
        <begin position="394"/>
        <end position="397"/>
    </location>
    <ligand>
        <name>ATP</name>
        <dbReference type="ChEBI" id="CHEBI:30616"/>
    </ligand>
</feature>
<dbReference type="InterPro" id="IPR015824">
    <property type="entry name" value="Phosphoglycerate_kinase_N"/>
</dbReference>
<dbReference type="EMBL" id="FWDM01000014">
    <property type="protein sequence ID" value="SLM11745.1"/>
    <property type="molecule type" value="Genomic_DNA"/>
</dbReference>
<dbReference type="GO" id="GO:0005524">
    <property type="term" value="F:ATP binding"/>
    <property type="evidence" value="ECO:0007669"/>
    <property type="project" value="UniProtKB-KW"/>
</dbReference>
<dbReference type="Gene3D" id="3.40.50.1260">
    <property type="entry name" value="Phosphoglycerate kinase, N-terminal domain"/>
    <property type="match status" value="2"/>
</dbReference>
<evidence type="ECO:0000313" key="12">
    <source>
        <dbReference type="EMBL" id="SLM11745.1"/>
    </source>
</evidence>
<feature type="binding site" evidence="8 9">
    <location>
        <position position="368"/>
    </location>
    <ligand>
        <name>ATP</name>
        <dbReference type="ChEBI" id="CHEBI:30616"/>
    </ligand>
</feature>
<evidence type="ECO:0000256" key="4">
    <source>
        <dbReference type="ARBA" id="ARBA00022679"/>
    </source>
</evidence>
<proteinExistence type="inferred from homology"/>
<comment type="subunit">
    <text evidence="8">Monomer.</text>
</comment>
<keyword evidence="7 8" id="KW-0067">ATP-binding</keyword>
<dbReference type="SUPFAM" id="SSF53748">
    <property type="entry name" value="Phosphoglycerate kinase"/>
    <property type="match status" value="1"/>
</dbReference>
<dbReference type="Pfam" id="PF00162">
    <property type="entry name" value="PGK"/>
    <property type="match status" value="1"/>
</dbReference>
<comment type="similarity">
    <text evidence="2 8 10">Belongs to the phosphoglycerate kinase family.</text>
</comment>
<feature type="binding site" evidence="8">
    <location>
        <position position="124"/>
    </location>
    <ligand>
        <name>substrate</name>
    </ligand>
</feature>
<keyword evidence="8" id="KW-0324">Glycolysis</keyword>
<dbReference type="GO" id="GO:0005829">
    <property type="term" value="C:cytosol"/>
    <property type="evidence" value="ECO:0007669"/>
    <property type="project" value="TreeGrafter"/>
</dbReference>
<evidence type="ECO:0000256" key="5">
    <source>
        <dbReference type="ARBA" id="ARBA00022741"/>
    </source>
</evidence>
<dbReference type="InterPro" id="IPR001576">
    <property type="entry name" value="Phosphoglycerate_kinase"/>
</dbReference>
<organism evidence="12">
    <name type="scientific">uncultured spirochete</name>
    <dbReference type="NCBI Taxonomy" id="156406"/>
    <lineage>
        <taxon>Bacteria</taxon>
        <taxon>Pseudomonadati</taxon>
        <taxon>Spirochaetota</taxon>
        <taxon>Spirochaetia</taxon>
        <taxon>Spirochaetales</taxon>
        <taxon>environmental samples</taxon>
    </lineage>
</organism>
<dbReference type="PANTHER" id="PTHR11406:SF23">
    <property type="entry name" value="PHOSPHOGLYCERATE KINASE 1, CHLOROPLASTIC-RELATED"/>
    <property type="match status" value="1"/>
</dbReference>
<keyword evidence="8" id="KW-0963">Cytoplasm</keyword>
<evidence type="ECO:0000256" key="11">
    <source>
        <dbReference type="SAM" id="MobiDB-lite"/>
    </source>
</evidence>
<dbReference type="GO" id="GO:0006094">
    <property type="term" value="P:gluconeogenesis"/>
    <property type="evidence" value="ECO:0007669"/>
    <property type="project" value="TreeGrafter"/>
</dbReference>
<gene>
    <name evidence="8" type="primary">pgk</name>
    <name evidence="12" type="ORF">SPIROBIBN47_210059</name>
</gene>